<dbReference type="Pfam" id="PF13855">
    <property type="entry name" value="LRR_8"/>
    <property type="match status" value="2"/>
</dbReference>
<evidence type="ECO:0000313" key="6">
    <source>
        <dbReference type="Proteomes" id="UP000827092"/>
    </source>
</evidence>
<dbReference type="EMBL" id="JAFNEN010000214">
    <property type="protein sequence ID" value="KAG8189484.1"/>
    <property type="molecule type" value="Genomic_DNA"/>
</dbReference>
<dbReference type="GO" id="GO:0005886">
    <property type="term" value="C:plasma membrane"/>
    <property type="evidence" value="ECO:0007669"/>
    <property type="project" value="TreeGrafter"/>
</dbReference>
<sequence length="464" mass="51329">MLVFSLSVAWGCPEPRHVAPCVCEEGSRGPEVQCSGVRVGQLREVLDALGAHMRRIWSLRVSGTDMSGGWITGALGDLDVAKVVLVDANISDIQLAEDAAMHSLDLSSNSLSRIPRTFPVGLRSLSLARNDLERLEAHSFSSLRSLLRLSLDGNRIRLVDSRAFLGTELSLTRLDLGDNGIGEIPRYALQGLRCLQGLRLHGNGLKDAPADRLPPSLRELDLSDNALDGRNLHFASLSLLNALDLSRNSIEDLEPGAFRGTQVEWLKLGNNRLTFVPRAALKNLTRLRALDLRSNRIAVLREGDFDGFSNALRYVFLQNNSISVVEPGSLSALVSAQWLYLHSNDLREMLSEAFEPLLSTLRVLDIHDNPWRCDCKVLWLRDWSVSEEGRAVLSLPKETRCDNPSRHPLAHLNASTCGAQSRHLSMGLTVMLNRHLRSSPIVNVVLSVVLHRAVCTELNLSYEE</sequence>
<keyword evidence="6" id="KW-1185">Reference proteome</keyword>
<dbReference type="InterPro" id="IPR001611">
    <property type="entry name" value="Leu-rich_rpt"/>
</dbReference>
<comment type="caution">
    <text evidence="5">The sequence shown here is derived from an EMBL/GenBank/DDBJ whole genome shotgun (WGS) entry which is preliminary data.</text>
</comment>
<proteinExistence type="predicted"/>
<evidence type="ECO:0000256" key="3">
    <source>
        <dbReference type="ARBA" id="ARBA00022737"/>
    </source>
</evidence>
<dbReference type="InterPro" id="IPR003591">
    <property type="entry name" value="Leu-rich_rpt_typical-subtyp"/>
</dbReference>
<dbReference type="SUPFAM" id="SSF52058">
    <property type="entry name" value="L domain-like"/>
    <property type="match status" value="1"/>
</dbReference>
<dbReference type="PANTHER" id="PTHR24369:SF210">
    <property type="entry name" value="CHAOPTIN-RELATED"/>
    <property type="match status" value="1"/>
</dbReference>
<dbReference type="Proteomes" id="UP000827092">
    <property type="component" value="Unassembled WGS sequence"/>
</dbReference>
<name>A0AAV6UZ26_9ARAC</name>
<dbReference type="SMART" id="SM00369">
    <property type="entry name" value="LRR_TYP"/>
    <property type="match status" value="10"/>
</dbReference>
<evidence type="ECO:0000313" key="5">
    <source>
        <dbReference type="EMBL" id="KAG8189484.1"/>
    </source>
</evidence>
<dbReference type="SMART" id="SM00082">
    <property type="entry name" value="LRRCT"/>
    <property type="match status" value="1"/>
</dbReference>
<feature type="domain" description="LRRCT" evidence="4">
    <location>
        <begin position="369"/>
        <end position="418"/>
    </location>
</feature>
<accession>A0AAV6UZ26</accession>
<dbReference type="Pfam" id="PF13516">
    <property type="entry name" value="LRR_6"/>
    <property type="match status" value="1"/>
</dbReference>
<keyword evidence="3" id="KW-0677">Repeat</keyword>
<evidence type="ECO:0000259" key="4">
    <source>
        <dbReference type="SMART" id="SM00082"/>
    </source>
</evidence>
<evidence type="ECO:0000256" key="2">
    <source>
        <dbReference type="ARBA" id="ARBA00022729"/>
    </source>
</evidence>
<reference evidence="5 6" key="1">
    <citation type="journal article" date="2022" name="Nat. Ecol. Evol.">
        <title>A masculinizing supergene underlies an exaggerated male reproductive morph in a spider.</title>
        <authorList>
            <person name="Hendrickx F."/>
            <person name="De Corte Z."/>
            <person name="Sonet G."/>
            <person name="Van Belleghem S.M."/>
            <person name="Kostlbacher S."/>
            <person name="Vangestel C."/>
        </authorList>
    </citation>
    <scope>NUCLEOTIDE SEQUENCE [LARGE SCALE GENOMIC DNA]</scope>
    <source>
        <strain evidence="5">W744_W776</strain>
    </source>
</reference>
<dbReference type="AlphaFoldDB" id="A0AAV6UZ26"/>
<keyword evidence="2" id="KW-0732">Signal</keyword>
<keyword evidence="1" id="KW-0433">Leucine-rich repeat</keyword>
<dbReference type="PANTHER" id="PTHR24369">
    <property type="entry name" value="ANTIGEN BSP, PUTATIVE-RELATED"/>
    <property type="match status" value="1"/>
</dbReference>
<dbReference type="InterPro" id="IPR050541">
    <property type="entry name" value="LRR_TM_domain-containing"/>
</dbReference>
<dbReference type="PROSITE" id="PS51450">
    <property type="entry name" value="LRR"/>
    <property type="match status" value="1"/>
</dbReference>
<gene>
    <name evidence="5" type="ORF">JTE90_018136</name>
</gene>
<evidence type="ECO:0000256" key="1">
    <source>
        <dbReference type="ARBA" id="ARBA00022614"/>
    </source>
</evidence>
<protein>
    <recommendedName>
        <fullName evidence="4">LRRCT domain-containing protein</fullName>
    </recommendedName>
</protein>
<dbReference type="InterPro" id="IPR032675">
    <property type="entry name" value="LRR_dom_sf"/>
</dbReference>
<dbReference type="InterPro" id="IPR000483">
    <property type="entry name" value="Cys-rich_flank_reg_C"/>
</dbReference>
<dbReference type="Gene3D" id="3.80.10.10">
    <property type="entry name" value="Ribonuclease Inhibitor"/>
    <property type="match status" value="2"/>
</dbReference>
<organism evidence="5 6">
    <name type="scientific">Oedothorax gibbosus</name>
    <dbReference type="NCBI Taxonomy" id="931172"/>
    <lineage>
        <taxon>Eukaryota</taxon>
        <taxon>Metazoa</taxon>
        <taxon>Ecdysozoa</taxon>
        <taxon>Arthropoda</taxon>
        <taxon>Chelicerata</taxon>
        <taxon>Arachnida</taxon>
        <taxon>Araneae</taxon>
        <taxon>Araneomorphae</taxon>
        <taxon>Entelegynae</taxon>
        <taxon>Araneoidea</taxon>
        <taxon>Linyphiidae</taxon>
        <taxon>Erigoninae</taxon>
        <taxon>Oedothorax</taxon>
    </lineage>
</organism>